<dbReference type="PANTHER" id="PTHR43849:SF2">
    <property type="entry name" value="BLL3936 PROTEIN"/>
    <property type="match status" value="1"/>
</dbReference>
<keyword evidence="1" id="KW-0812">Transmembrane</keyword>
<dbReference type="Pfam" id="PF11874">
    <property type="entry name" value="DUF3394"/>
    <property type="match status" value="1"/>
</dbReference>
<feature type="transmembrane region" description="Helical" evidence="1">
    <location>
        <begin position="84"/>
        <end position="102"/>
    </location>
</feature>
<protein>
    <submittedName>
        <fullName evidence="3">TRAP transporter permease</fullName>
    </submittedName>
</protein>
<feature type="transmembrane region" description="Helical" evidence="1">
    <location>
        <begin position="373"/>
        <end position="391"/>
    </location>
</feature>
<feature type="transmembrane region" description="Helical" evidence="1">
    <location>
        <begin position="285"/>
        <end position="303"/>
    </location>
</feature>
<evidence type="ECO:0000313" key="4">
    <source>
        <dbReference type="Proteomes" id="UP001139179"/>
    </source>
</evidence>
<feature type="transmembrane region" description="Helical" evidence="1">
    <location>
        <begin position="108"/>
        <end position="130"/>
    </location>
</feature>
<name>A0A9X2IRM8_9BACI</name>
<dbReference type="RefSeq" id="WP_251224454.1">
    <property type="nucleotide sequence ID" value="NZ_JAMBOL010000020.1"/>
</dbReference>
<gene>
    <name evidence="3" type="ORF">M3202_16915</name>
</gene>
<feature type="transmembrane region" description="Helical" evidence="1">
    <location>
        <begin position="412"/>
        <end position="435"/>
    </location>
</feature>
<reference evidence="3" key="1">
    <citation type="submission" date="2022-05" db="EMBL/GenBank/DDBJ databases">
        <title>Comparative Genomics of Spacecraft Associated Microbes.</title>
        <authorList>
            <person name="Tran M.T."/>
            <person name="Wright A."/>
            <person name="Seuylemezian A."/>
            <person name="Eisen J."/>
            <person name="Coil D."/>
        </authorList>
    </citation>
    <scope>NUCLEOTIDE SEQUENCE</scope>
    <source>
        <strain evidence="3">214.1.1</strain>
    </source>
</reference>
<feature type="transmembrane region" description="Helical" evidence="1">
    <location>
        <begin position="183"/>
        <end position="205"/>
    </location>
</feature>
<feature type="transmembrane region" description="Helical" evidence="1">
    <location>
        <begin position="26"/>
        <end position="47"/>
    </location>
</feature>
<dbReference type="Proteomes" id="UP001139179">
    <property type="component" value="Unassembled WGS sequence"/>
</dbReference>
<feature type="transmembrane region" description="Helical" evidence="1">
    <location>
        <begin position="534"/>
        <end position="551"/>
    </location>
</feature>
<dbReference type="InterPro" id="IPR010656">
    <property type="entry name" value="DctM"/>
</dbReference>
<keyword evidence="1" id="KW-0472">Membrane</keyword>
<dbReference type="NCBIfam" id="TIGR02123">
    <property type="entry name" value="TRAP_fused"/>
    <property type="match status" value="1"/>
</dbReference>
<keyword evidence="4" id="KW-1185">Reference proteome</keyword>
<keyword evidence="1" id="KW-1133">Transmembrane helix</keyword>
<dbReference type="PANTHER" id="PTHR43849">
    <property type="entry name" value="BLL3936 PROTEIN"/>
    <property type="match status" value="1"/>
</dbReference>
<dbReference type="InterPro" id="IPR011853">
    <property type="entry name" value="TRAP_DctM-Dct_fused"/>
</dbReference>
<comment type="caution">
    <text evidence="3">The sequence shown here is derived from an EMBL/GenBank/DDBJ whole genome shotgun (WGS) entry which is preliminary data.</text>
</comment>
<feature type="transmembrane region" description="Helical" evidence="1">
    <location>
        <begin position="441"/>
        <end position="464"/>
    </location>
</feature>
<feature type="transmembrane region" description="Helical" evidence="1">
    <location>
        <begin position="142"/>
        <end position="163"/>
    </location>
</feature>
<evidence type="ECO:0000256" key="1">
    <source>
        <dbReference type="SAM" id="Phobius"/>
    </source>
</evidence>
<feature type="transmembrane region" description="Helical" evidence="1">
    <location>
        <begin position="563"/>
        <end position="585"/>
    </location>
</feature>
<dbReference type="AlphaFoldDB" id="A0A9X2IRM8"/>
<feature type="transmembrane region" description="Helical" evidence="1">
    <location>
        <begin position="350"/>
        <end position="367"/>
    </location>
</feature>
<dbReference type="Pfam" id="PF06808">
    <property type="entry name" value="DctM"/>
    <property type="match status" value="1"/>
</dbReference>
<organism evidence="3 4">
    <name type="scientific">Halalkalibacter oceani</name>
    <dbReference type="NCBI Taxonomy" id="1653776"/>
    <lineage>
        <taxon>Bacteria</taxon>
        <taxon>Bacillati</taxon>
        <taxon>Bacillota</taxon>
        <taxon>Bacilli</taxon>
        <taxon>Bacillales</taxon>
        <taxon>Bacillaceae</taxon>
        <taxon>Halalkalibacter</taxon>
    </lineage>
</organism>
<accession>A0A9X2IRM8</accession>
<proteinExistence type="predicted"/>
<evidence type="ECO:0000313" key="3">
    <source>
        <dbReference type="EMBL" id="MCM3715748.1"/>
    </source>
</evidence>
<evidence type="ECO:0000259" key="2">
    <source>
        <dbReference type="Pfam" id="PF06808"/>
    </source>
</evidence>
<feature type="transmembrane region" description="Helical" evidence="1">
    <location>
        <begin position="53"/>
        <end position="72"/>
    </location>
</feature>
<feature type="transmembrane region" description="Helical" evidence="1">
    <location>
        <begin position="597"/>
        <end position="625"/>
    </location>
</feature>
<feature type="domain" description="TRAP C4-dicarboxylate transport system permease DctM subunit" evidence="2">
    <location>
        <begin position="125"/>
        <end position="560"/>
    </location>
</feature>
<sequence length="642" mass="68933">MTISKGERSVSNNEGGIIQRQLKGAVGGLFFLFAICITLLHLYLLNFAAIDPWLFRAMHLLCGSMLGFALIPGWNQKNLGKIHLIDWLAILASAIIFIYIYYNIDQLIFRAGVTPTTMDFVIAIVGTLLVLELTRRTSGWSLPILSLIFIAYAFLGPYLPGILQHNGYSIKRFFSYIYGLDGIFGVTIDVSSKYILLFIALGAFLQASKVGDYFINFSFSAAGGLRGGPAKVSLLASGLMGMVSGTSAGNVVTTGSLTIPLMKRVGYKPQFAGATEAAASTGGQILPPIMGAGAFLMAEMIGISYKEIMIAAIIPALLYFVSVYFMIDLEAIKMKLRGLKRSELPKMKDLIKQAHLFIPIVVLISAILMNYSIIRSGTIAILACLVISWFSKQTRMGWKKTAEALAGAARSVVQLISICACAGIIVGVIALTGIGGKFANLLITLGSSSQLLALVATMILAIILGMGMPTTAAYAIAGSVLAPGLIQVGIEPLFAHMFIFYFAVLSAITPPVAVAAFAAGGIAGTDPFKTSLQAFKLGLAAFIVPYMFIYSPSILMKGSFYEIALTILTSIIGIYLLACAVQGYFFGKARWVQRIVLLIAALTLINGSIFFDFIGIALALLAFLINKMFPDHLSSQDNNVKF</sequence>
<dbReference type="EMBL" id="JAMBOL010000020">
    <property type="protein sequence ID" value="MCM3715748.1"/>
    <property type="molecule type" value="Genomic_DNA"/>
</dbReference>
<feature type="transmembrane region" description="Helical" evidence="1">
    <location>
        <begin position="309"/>
        <end position="329"/>
    </location>
</feature>
<feature type="transmembrane region" description="Helical" evidence="1">
    <location>
        <begin position="496"/>
        <end position="522"/>
    </location>
</feature>
<dbReference type="InterPro" id="IPR021814">
    <property type="entry name" value="DUF3394"/>
</dbReference>
<feature type="transmembrane region" description="Helical" evidence="1">
    <location>
        <begin position="471"/>
        <end position="490"/>
    </location>
</feature>